<evidence type="ECO:0000256" key="18">
    <source>
        <dbReference type="PROSITE-ProRule" id="PRU00169"/>
    </source>
</evidence>
<evidence type="ECO:0000256" key="9">
    <source>
        <dbReference type="ARBA" id="ARBA00022741"/>
    </source>
</evidence>
<feature type="modified residue" description="4-aspartylphosphate" evidence="18">
    <location>
        <position position="778"/>
    </location>
</feature>
<feature type="transmembrane region" description="Helical" evidence="19">
    <location>
        <begin position="20"/>
        <end position="41"/>
    </location>
</feature>
<keyword evidence="9" id="KW-0547">Nucleotide-binding</keyword>
<accession>A0A2W4XKT2</accession>
<dbReference type="SMART" id="SM00388">
    <property type="entry name" value="HisKA"/>
    <property type="match status" value="1"/>
</dbReference>
<dbReference type="InterPro" id="IPR004358">
    <property type="entry name" value="Sig_transdc_His_kin-like_C"/>
</dbReference>
<dbReference type="Pfam" id="PF00072">
    <property type="entry name" value="Response_reg"/>
    <property type="match status" value="1"/>
</dbReference>
<protein>
    <recommendedName>
        <fullName evidence="17">Circadian input-output histidine kinase CikA</fullName>
        <ecNumber evidence="4">2.7.13.3</ecNumber>
    </recommendedName>
    <alternativeName>
        <fullName evidence="16">Sensory/regulatory protein RpfC</fullName>
    </alternativeName>
</protein>
<dbReference type="Gene3D" id="6.10.340.10">
    <property type="match status" value="1"/>
</dbReference>
<evidence type="ECO:0000256" key="2">
    <source>
        <dbReference type="ARBA" id="ARBA00004651"/>
    </source>
</evidence>
<organism evidence="23 24">
    <name type="scientific">Pseudanabaena frigida</name>
    <dbReference type="NCBI Taxonomy" id="945775"/>
    <lineage>
        <taxon>Bacteria</taxon>
        <taxon>Bacillati</taxon>
        <taxon>Cyanobacteriota</taxon>
        <taxon>Cyanophyceae</taxon>
        <taxon>Pseudanabaenales</taxon>
        <taxon>Pseudanabaenaceae</taxon>
        <taxon>Pseudanabaena</taxon>
    </lineage>
</organism>
<dbReference type="EC" id="2.7.13.3" evidence="4"/>
<dbReference type="Gene3D" id="3.30.450.20">
    <property type="entry name" value="PAS domain"/>
    <property type="match status" value="1"/>
</dbReference>
<dbReference type="CDD" id="cd06225">
    <property type="entry name" value="HAMP"/>
    <property type="match status" value="1"/>
</dbReference>
<dbReference type="InterPro" id="IPR003661">
    <property type="entry name" value="HisK_dim/P_dom"/>
</dbReference>
<evidence type="ECO:0000256" key="3">
    <source>
        <dbReference type="ARBA" id="ARBA00006402"/>
    </source>
</evidence>
<keyword evidence="10 23" id="KW-0418">Kinase</keyword>
<feature type="domain" description="Histidine kinase" evidence="20">
    <location>
        <begin position="482"/>
        <end position="704"/>
    </location>
</feature>
<evidence type="ECO:0000259" key="20">
    <source>
        <dbReference type="PROSITE" id="PS50109"/>
    </source>
</evidence>
<dbReference type="Gene3D" id="3.40.50.2300">
    <property type="match status" value="1"/>
</dbReference>
<evidence type="ECO:0000256" key="5">
    <source>
        <dbReference type="ARBA" id="ARBA00022475"/>
    </source>
</evidence>
<dbReference type="FunFam" id="3.30.565.10:FF:000010">
    <property type="entry name" value="Sensor histidine kinase RcsC"/>
    <property type="match status" value="1"/>
</dbReference>
<evidence type="ECO:0000256" key="15">
    <source>
        <dbReference type="ARBA" id="ARBA00064003"/>
    </source>
</evidence>
<dbReference type="SUPFAM" id="SSF52172">
    <property type="entry name" value="CheY-like"/>
    <property type="match status" value="1"/>
</dbReference>
<dbReference type="InterPro" id="IPR033479">
    <property type="entry name" value="dCache_1"/>
</dbReference>
<dbReference type="GO" id="GO:0000155">
    <property type="term" value="F:phosphorelay sensor kinase activity"/>
    <property type="evidence" value="ECO:0007669"/>
    <property type="project" value="InterPro"/>
</dbReference>
<keyword evidence="13" id="KW-0902">Two-component regulatory system</keyword>
<dbReference type="Pfam" id="PF02743">
    <property type="entry name" value="dCache_1"/>
    <property type="match status" value="1"/>
</dbReference>
<evidence type="ECO:0000259" key="21">
    <source>
        <dbReference type="PROSITE" id="PS50110"/>
    </source>
</evidence>
<dbReference type="Pfam" id="PF00512">
    <property type="entry name" value="HisKA"/>
    <property type="match status" value="1"/>
</dbReference>
<dbReference type="SMART" id="SM00448">
    <property type="entry name" value="REC"/>
    <property type="match status" value="1"/>
</dbReference>
<comment type="subcellular location">
    <subcellularLocation>
        <location evidence="2">Cell membrane</location>
        <topology evidence="2">Multi-pass membrane protein</topology>
    </subcellularLocation>
</comment>
<dbReference type="InterPro" id="IPR036097">
    <property type="entry name" value="HisK_dim/P_sf"/>
</dbReference>
<comment type="subunit">
    <text evidence="15">At low DSF concentrations, interacts with RpfF.</text>
</comment>
<dbReference type="CDD" id="cd00082">
    <property type="entry name" value="HisKA"/>
    <property type="match status" value="1"/>
</dbReference>
<sequence>MNSDRTIRSKTSRQISLKLLLIVPFVLQIIGAVGLVGYLSYNSGQKAVENISKSLMSEVGDRIHENLKNYFRKPTEVLQNNANAIKLDVIPWQDFASLEQYFRQQLQAFDGIGSLGIINEQKELLILQKNDDNSQTISIRDRSTNYFFNSYIADNLGNRLKLVRSSNKFDTHKYPPNDPWYEKAKKANRLIWIINVERIKTDKSTFVALNFMPFYDRNNVFQGIVGSSVSLTQLGEFLKSLKIGKTGQAFIIDREGLLIDSSTSEAPLIPESPAIKTKPNLVNNKLSKLERLNILNSNNLVFQKTAIYLKNYFTDFHQIKNSQNLSIVIDNRKYFIQIAPFQDQVDLDWLTVVIVPESDFMAEIQANTQWTIALCSFTLLIAIGIGILTARRITKPIQKLSQASQTLAQQEWQKSTIEQGFLEFEDITELATLSDSFNQMATELQTSFETLENRVEERTVELVIAKDNAEVANQAKSIFIANMSHELRSPLNAIIGFSQLTLRTKHLPSEQYENAGIIQHSGEYLLTLINNVLDFSKIEAGKTTLNQNDIDLYQLLDDLDDMLYLQAVNAGLELIFDRGDNLPHYIYTDGVKLRQVLLNLLGNALKFTHQGEVILSVNSIENQERKEYTLNFSVSDTGVGISSTELAKLFEAFSQTESGREAQEGTGLGLAISRQFVQLMGGDITVESQLGKGTTFNFSIQAKLGKETSKESADSRRAIAIAPNQPTYKLLIVDDKAINRQLLMRLLAPLGFELKEASNGQEAIAIWDEWEPHLIWMDMRMPVMDGYEATKFIKAHVKGSATAVIALTANVLEEEKAIVMSAGCDDFVRKPFKEYTIFETIKKHLGVQYIYEDLGLEDTIGDRQEPVLTSVDLAIMSDEWRSQLCKSALEADSNRVTKLIQEIPNQESHLVKVLEKLNRQYKFDEIVELLS</sequence>
<comment type="similarity">
    <text evidence="3">In the N-terminal section; belongs to the phytochrome family.</text>
</comment>
<evidence type="ECO:0000259" key="22">
    <source>
        <dbReference type="PROSITE" id="PS50885"/>
    </source>
</evidence>
<dbReference type="Gene3D" id="1.10.287.130">
    <property type="match status" value="1"/>
</dbReference>
<dbReference type="EMBL" id="QBML01000042">
    <property type="protein sequence ID" value="PZO36311.1"/>
    <property type="molecule type" value="Genomic_DNA"/>
</dbReference>
<dbReference type="Pfam" id="PF02518">
    <property type="entry name" value="HATPase_c"/>
    <property type="match status" value="1"/>
</dbReference>
<dbReference type="InterPro" id="IPR005467">
    <property type="entry name" value="His_kinase_dom"/>
</dbReference>
<dbReference type="PRINTS" id="PR00344">
    <property type="entry name" value="BCTRLSENSOR"/>
</dbReference>
<dbReference type="Gene3D" id="3.30.565.10">
    <property type="entry name" value="Histidine kinase-like ATPase, C-terminal domain"/>
    <property type="match status" value="1"/>
</dbReference>
<dbReference type="PROSITE" id="PS50110">
    <property type="entry name" value="RESPONSE_REGULATORY"/>
    <property type="match status" value="1"/>
</dbReference>
<dbReference type="CDD" id="cd17546">
    <property type="entry name" value="REC_hyHK_CKI1_RcsC-like"/>
    <property type="match status" value="1"/>
</dbReference>
<dbReference type="SMART" id="SM00387">
    <property type="entry name" value="HATPase_c"/>
    <property type="match status" value="1"/>
</dbReference>
<dbReference type="GO" id="GO:0005886">
    <property type="term" value="C:plasma membrane"/>
    <property type="evidence" value="ECO:0007669"/>
    <property type="project" value="UniProtKB-SubCell"/>
</dbReference>
<proteinExistence type="inferred from homology"/>
<dbReference type="SUPFAM" id="SSF47384">
    <property type="entry name" value="Homodimeric domain of signal transducing histidine kinase"/>
    <property type="match status" value="1"/>
</dbReference>
<evidence type="ECO:0000256" key="8">
    <source>
        <dbReference type="ARBA" id="ARBA00022692"/>
    </source>
</evidence>
<dbReference type="InterPro" id="IPR001789">
    <property type="entry name" value="Sig_transdc_resp-reg_receiver"/>
</dbReference>
<dbReference type="Pfam" id="PF00672">
    <property type="entry name" value="HAMP"/>
    <property type="match status" value="1"/>
</dbReference>
<dbReference type="SUPFAM" id="SSF55874">
    <property type="entry name" value="ATPase domain of HSP90 chaperone/DNA topoisomerase II/histidine kinase"/>
    <property type="match status" value="1"/>
</dbReference>
<evidence type="ECO:0000256" key="19">
    <source>
        <dbReference type="SAM" id="Phobius"/>
    </source>
</evidence>
<keyword evidence="7" id="KW-0808">Transferase</keyword>
<gene>
    <name evidence="23" type="ORF">DCF19_21885</name>
</gene>
<evidence type="ECO:0000256" key="4">
    <source>
        <dbReference type="ARBA" id="ARBA00012438"/>
    </source>
</evidence>
<evidence type="ECO:0000313" key="24">
    <source>
        <dbReference type="Proteomes" id="UP000249467"/>
    </source>
</evidence>
<dbReference type="SMART" id="SM00304">
    <property type="entry name" value="HAMP"/>
    <property type="match status" value="1"/>
</dbReference>
<name>A0A2W4XKT2_9CYAN</name>
<dbReference type="FunFam" id="1.10.287.130:FF:000002">
    <property type="entry name" value="Two-component osmosensing histidine kinase"/>
    <property type="match status" value="1"/>
</dbReference>
<dbReference type="InterPro" id="IPR036890">
    <property type="entry name" value="HATPase_C_sf"/>
</dbReference>
<comment type="catalytic activity">
    <reaction evidence="1">
        <text>ATP + protein L-histidine = ADP + protein N-phospho-L-histidine.</text>
        <dbReference type="EC" id="2.7.13.3"/>
    </reaction>
</comment>
<evidence type="ECO:0000313" key="23">
    <source>
        <dbReference type="EMBL" id="PZO36311.1"/>
    </source>
</evidence>
<dbReference type="PROSITE" id="PS50885">
    <property type="entry name" value="HAMP"/>
    <property type="match status" value="1"/>
</dbReference>
<evidence type="ECO:0000256" key="16">
    <source>
        <dbReference type="ARBA" id="ARBA00068150"/>
    </source>
</evidence>
<keyword evidence="6 18" id="KW-0597">Phosphoprotein</keyword>
<comment type="caution">
    <text evidence="23">The sequence shown here is derived from an EMBL/GenBank/DDBJ whole genome shotgun (WGS) entry which is preliminary data.</text>
</comment>
<keyword evidence="5" id="KW-1003">Cell membrane</keyword>
<dbReference type="InterPro" id="IPR003660">
    <property type="entry name" value="HAMP_dom"/>
</dbReference>
<dbReference type="PANTHER" id="PTHR45339">
    <property type="entry name" value="HYBRID SIGNAL TRANSDUCTION HISTIDINE KINASE J"/>
    <property type="match status" value="1"/>
</dbReference>
<dbReference type="CDD" id="cd16922">
    <property type="entry name" value="HATPase_EvgS-ArcB-TorS-like"/>
    <property type="match status" value="1"/>
</dbReference>
<reference evidence="23 24" key="1">
    <citation type="submission" date="2018-04" db="EMBL/GenBank/DDBJ databases">
        <authorList>
            <person name="Go L.Y."/>
            <person name="Mitchell J.A."/>
        </authorList>
    </citation>
    <scope>NUCLEOTIDE SEQUENCE [LARGE SCALE GENOMIC DNA]</scope>
    <source>
        <strain evidence="23">ULC066bin1</strain>
    </source>
</reference>
<keyword evidence="12 19" id="KW-1133">Transmembrane helix</keyword>
<evidence type="ECO:0000256" key="12">
    <source>
        <dbReference type="ARBA" id="ARBA00022989"/>
    </source>
</evidence>
<keyword evidence="11" id="KW-0067">ATP-binding</keyword>
<dbReference type="AlphaFoldDB" id="A0A2W4XKT2"/>
<evidence type="ECO:0000256" key="6">
    <source>
        <dbReference type="ARBA" id="ARBA00022553"/>
    </source>
</evidence>
<keyword evidence="8 19" id="KW-0812">Transmembrane</keyword>
<evidence type="ECO:0000256" key="14">
    <source>
        <dbReference type="ARBA" id="ARBA00023136"/>
    </source>
</evidence>
<dbReference type="PROSITE" id="PS50109">
    <property type="entry name" value="HIS_KIN"/>
    <property type="match status" value="1"/>
</dbReference>
<keyword evidence="14 19" id="KW-0472">Membrane</keyword>
<dbReference type="InterPro" id="IPR011006">
    <property type="entry name" value="CheY-like_superfamily"/>
</dbReference>
<evidence type="ECO:0000256" key="10">
    <source>
        <dbReference type="ARBA" id="ARBA00022777"/>
    </source>
</evidence>
<dbReference type="GO" id="GO:0005524">
    <property type="term" value="F:ATP binding"/>
    <property type="evidence" value="ECO:0007669"/>
    <property type="project" value="UniProtKB-KW"/>
</dbReference>
<evidence type="ECO:0000256" key="1">
    <source>
        <dbReference type="ARBA" id="ARBA00000085"/>
    </source>
</evidence>
<feature type="domain" description="Response regulatory" evidence="21">
    <location>
        <begin position="729"/>
        <end position="845"/>
    </location>
</feature>
<evidence type="ECO:0000256" key="7">
    <source>
        <dbReference type="ARBA" id="ARBA00022679"/>
    </source>
</evidence>
<evidence type="ECO:0000256" key="11">
    <source>
        <dbReference type="ARBA" id="ARBA00022840"/>
    </source>
</evidence>
<evidence type="ECO:0000256" key="17">
    <source>
        <dbReference type="ARBA" id="ARBA00074306"/>
    </source>
</evidence>
<reference evidence="23 24" key="2">
    <citation type="submission" date="2018-06" db="EMBL/GenBank/DDBJ databases">
        <title>Metagenomic assembly of (sub)arctic Cyanobacteria and their associated microbiome from non-axenic cultures.</title>
        <authorList>
            <person name="Baurain D."/>
        </authorList>
    </citation>
    <scope>NUCLEOTIDE SEQUENCE [LARGE SCALE GENOMIC DNA]</scope>
    <source>
        <strain evidence="23">ULC066bin1</strain>
    </source>
</reference>
<dbReference type="Proteomes" id="UP000249467">
    <property type="component" value="Unassembled WGS sequence"/>
</dbReference>
<feature type="domain" description="HAMP" evidence="22">
    <location>
        <begin position="391"/>
        <end position="449"/>
    </location>
</feature>
<dbReference type="PANTHER" id="PTHR45339:SF1">
    <property type="entry name" value="HYBRID SIGNAL TRANSDUCTION HISTIDINE KINASE J"/>
    <property type="match status" value="1"/>
</dbReference>
<dbReference type="InterPro" id="IPR003594">
    <property type="entry name" value="HATPase_dom"/>
</dbReference>
<evidence type="ECO:0000256" key="13">
    <source>
        <dbReference type="ARBA" id="ARBA00023012"/>
    </source>
</evidence>